<dbReference type="Proteomes" id="UP000821845">
    <property type="component" value="Chromosome 8"/>
</dbReference>
<proteinExistence type="predicted"/>
<name>A0ACB7RN86_HYAAI</name>
<dbReference type="EMBL" id="CM023488">
    <property type="protein sequence ID" value="KAH6924103.1"/>
    <property type="molecule type" value="Genomic_DNA"/>
</dbReference>
<keyword evidence="2" id="KW-1185">Reference proteome</keyword>
<reference evidence="1" key="1">
    <citation type="submission" date="2020-05" db="EMBL/GenBank/DDBJ databases">
        <title>Large-scale comparative analyses of tick genomes elucidate their genetic diversity and vector capacities.</title>
        <authorList>
            <person name="Jia N."/>
            <person name="Wang J."/>
            <person name="Shi W."/>
            <person name="Du L."/>
            <person name="Sun Y."/>
            <person name="Zhan W."/>
            <person name="Jiang J."/>
            <person name="Wang Q."/>
            <person name="Zhang B."/>
            <person name="Ji P."/>
            <person name="Sakyi L.B."/>
            <person name="Cui X."/>
            <person name="Yuan T."/>
            <person name="Jiang B."/>
            <person name="Yang W."/>
            <person name="Lam T.T.-Y."/>
            <person name="Chang Q."/>
            <person name="Ding S."/>
            <person name="Wang X."/>
            <person name="Zhu J."/>
            <person name="Ruan X."/>
            <person name="Zhao L."/>
            <person name="Wei J."/>
            <person name="Que T."/>
            <person name="Du C."/>
            <person name="Cheng J."/>
            <person name="Dai P."/>
            <person name="Han X."/>
            <person name="Huang E."/>
            <person name="Gao Y."/>
            <person name="Liu J."/>
            <person name="Shao H."/>
            <person name="Ye R."/>
            <person name="Li L."/>
            <person name="Wei W."/>
            <person name="Wang X."/>
            <person name="Wang C."/>
            <person name="Yang T."/>
            <person name="Huo Q."/>
            <person name="Li W."/>
            <person name="Guo W."/>
            <person name="Chen H."/>
            <person name="Zhou L."/>
            <person name="Ni X."/>
            <person name="Tian J."/>
            <person name="Zhou Y."/>
            <person name="Sheng Y."/>
            <person name="Liu T."/>
            <person name="Pan Y."/>
            <person name="Xia L."/>
            <person name="Li J."/>
            <person name="Zhao F."/>
            <person name="Cao W."/>
        </authorList>
    </citation>
    <scope>NUCLEOTIDE SEQUENCE</scope>
    <source>
        <strain evidence="1">Hyas-2018</strain>
    </source>
</reference>
<organism evidence="1 2">
    <name type="scientific">Hyalomma asiaticum</name>
    <name type="common">Tick</name>
    <dbReference type="NCBI Taxonomy" id="266040"/>
    <lineage>
        <taxon>Eukaryota</taxon>
        <taxon>Metazoa</taxon>
        <taxon>Ecdysozoa</taxon>
        <taxon>Arthropoda</taxon>
        <taxon>Chelicerata</taxon>
        <taxon>Arachnida</taxon>
        <taxon>Acari</taxon>
        <taxon>Parasitiformes</taxon>
        <taxon>Ixodida</taxon>
        <taxon>Ixodoidea</taxon>
        <taxon>Ixodidae</taxon>
        <taxon>Hyalomminae</taxon>
        <taxon>Hyalomma</taxon>
    </lineage>
</organism>
<comment type="caution">
    <text evidence="1">The sequence shown here is derived from an EMBL/GenBank/DDBJ whole genome shotgun (WGS) entry which is preliminary data.</text>
</comment>
<evidence type="ECO:0000313" key="1">
    <source>
        <dbReference type="EMBL" id="KAH6924103.1"/>
    </source>
</evidence>
<sequence length="149" mass="17113">MGHYLLIFMIQHCFTGAYISFLNKPIMEKVSDTKERLLAFLRDGRLQPCVLKHSLELLYMTSLKNPSMTLLKHAVRNWPQFAEDTMDACAERARRRQAVYLGQLYMLERFTASFQGQVQTSRAHSEDSISPSSLVIPKASPYKQLLDNA</sequence>
<evidence type="ECO:0000313" key="2">
    <source>
        <dbReference type="Proteomes" id="UP000821845"/>
    </source>
</evidence>
<protein>
    <submittedName>
        <fullName evidence="1">Uncharacterized protein</fullName>
    </submittedName>
</protein>
<gene>
    <name evidence="1" type="ORF">HPB50_011722</name>
</gene>
<accession>A0ACB7RN86</accession>